<dbReference type="InterPro" id="IPR036465">
    <property type="entry name" value="vWFA_dom_sf"/>
</dbReference>
<dbReference type="AlphaFoldDB" id="A0A5D4QSW2"/>
<dbReference type="InterPro" id="IPR002035">
    <property type="entry name" value="VWF_A"/>
</dbReference>
<comment type="caution">
    <text evidence="4">The sequence shown here is derived from an EMBL/GenBank/DDBJ whole genome shotgun (WGS) entry which is preliminary data.</text>
</comment>
<gene>
    <name evidence="4" type="ORF">FZD51_24600</name>
</gene>
<dbReference type="RefSeq" id="WP_148977084.1">
    <property type="nucleotide sequence ID" value="NZ_JBNIKU010000022.1"/>
</dbReference>
<evidence type="ECO:0000259" key="3">
    <source>
        <dbReference type="PROSITE" id="PS50234"/>
    </source>
</evidence>
<accession>A0A5D4QSW2</accession>
<feature type="domain" description="VWFA" evidence="3">
    <location>
        <begin position="158"/>
        <end position="349"/>
    </location>
</feature>
<dbReference type="Pfam" id="PF13519">
    <property type="entry name" value="VWA_2"/>
    <property type="match status" value="1"/>
</dbReference>
<dbReference type="Gene3D" id="3.40.50.410">
    <property type="entry name" value="von Willebrand factor, type A domain"/>
    <property type="match status" value="1"/>
</dbReference>
<reference evidence="4 5" key="1">
    <citation type="submission" date="2019-08" db="EMBL/GenBank/DDBJ databases">
        <title>Bacillus genomes from the desert of Cuatro Cienegas, Coahuila.</title>
        <authorList>
            <person name="Olmedo-Alvarez G."/>
        </authorList>
    </citation>
    <scope>NUCLEOTIDE SEQUENCE [LARGE SCALE GENOMIC DNA]</scope>
    <source>
        <strain evidence="4 5">CH446_14T</strain>
    </source>
</reference>
<organism evidence="4 5">
    <name type="scientific">Bacillus infantis</name>
    <dbReference type="NCBI Taxonomy" id="324767"/>
    <lineage>
        <taxon>Bacteria</taxon>
        <taxon>Bacillati</taxon>
        <taxon>Bacillota</taxon>
        <taxon>Bacilli</taxon>
        <taxon>Bacillales</taxon>
        <taxon>Bacillaceae</taxon>
        <taxon>Bacillus</taxon>
    </lineage>
</organism>
<feature type="signal peptide" evidence="2">
    <location>
        <begin position="1"/>
        <end position="22"/>
    </location>
</feature>
<feature type="region of interest" description="Disordered" evidence="1">
    <location>
        <begin position="26"/>
        <end position="63"/>
    </location>
</feature>
<dbReference type="Proteomes" id="UP000322139">
    <property type="component" value="Unassembled WGS sequence"/>
</dbReference>
<evidence type="ECO:0000313" key="5">
    <source>
        <dbReference type="Proteomes" id="UP000322139"/>
    </source>
</evidence>
<feature type="chain" id="PRO_5022873354" evidence="2">
    <location>
        <begin position="23"/>
        <end position="459"/>
    </location>
</feature>
<dbReference type="EMBL" id="VTER01000020">
    <property type="protein sequence ID" value="TYS41034.1"/>
    <property type="molecule type" value="Genomic_DNA"/>
</dbReference>
<dbReference type="PROSITE" id="PS51257">
    <property type="entry name" value="PROKAR_LIPOPROTEIN"/>
    <property type="match status" value="1"/>
</dbReference>
<keyword evidence="2" id="KW-0732">Signal</keyword>
<evidence type="ECO:0000256" key="2">
    <source>
        <dbReference type="SAM" id="SignalP"/>
    </source>
</evidence>
<dbReference type="SUPFAM" id="SSF53300">
    <property type="entry name" value="vWA-like"/>
    <property type="match status" value="1"/>
</dbReference>
<evidence type="ECO:0000256" key="1">
    <source>
        <dbReference type="SAM" id="MobiDB-lite"/>
    </source>
</evidence>
<protein>
    <submittedName>
        <fullName evidence="4">VWA domain-containing protein</fullName>
    </submittedName>
</protein>
<dbReference type="PROSITE" id="PS50234">
    <property type="entry name" value="VWFA"/>
    <property type="match status" value="1"/>
</dbReference>
<proteinExistence type="predicted"/>
<name>A0A5D4QSW2_9BACI</name>
<dbReference type="SMART" id="SM00327">
    <property type="entry name" value="VWA"/>
    <property type="match status" value="1"/>
</dbReference>
<feature type="compositionally biased region" description="Polar residues" evidence="1">
    <location>
        <begin position="26"/>
        <end position="36"/>
    </location>
</feature>
<sequence>MSNFIKKLTILFLSIFIITACSKESGNNTEQKQSKGNDAAATGQVDESEDTENAEDAKEQINLAENKKIPASLEEIISYPKGPFTAEDTQIKDPEVQQALSKVPELPEEASEEELNDLFAYLYSLFRKEYRDPREAIAFLTVSGPESEGSSEEKGSFNVEIILDSSGSMANKMGSQTRMELAKASIQKFASALPEEANVGLRVYGHKGTGSDADKKLSCASNELVYAPQPYNEAELNTALNRFKPAGWTPLAQSLVEAKKDLEAYKGEKNKNIVYVVSDGIETCDGNPVQAAASLKDSGVAPVVNIIGFDVNGKDQQLEEVAKAAGGTYQNVKSQEQLDNELEKAIEESGKWTKWYVDETGKNVQNNIRQKDELLSISNDWIFNQTFEEYRIISALSSLEYEGKITSDQGLKVLEIRDAYYSSQKEIFDELETVLMDMIEQGYDDNEKKINELYDKNIN</sequence>
<evidence type="ECO:0000313" key="4">
    <source>
        <dbReference type="EMBL" id="TYS41034.1"/>
    </source>
</evidence>